<reference evidence="2" key="2">
    <citation type="journal article" date="2022" name="Elife">
        <title>Obligate sexual reproduction of a homothallic fungus closely related to the Cryptococcus pathogenic species complex.</title>
        <authorList>
            <person name="Passer A.R."/>
            <person name="Clancey S.A."/>
            <person name="Shea T."/>
            <person name="David-Palma M."/>
            <person name="Averette A.F."/>
            <person name="Boekhout T."/>
            <person name="Porcel B.M."/>
            <person name="Nowrousian M."/>
            <person name="Cuomo C.A."/>
            <person name="Sun S."/>
            <person name="Heitman J."/>
            <person name="Coelho M.A."/>
        </authorList>
    </citation>
    <scope>NUCLEOTIDE SEQUENCE</scope>
    <source>
        <strain evidence="2">CBS 7841</strain>
    </source>
</reference>
<feature type="region of interest" description="Disordered" evidence="1">
    <location>
        <begin position="1"/>
        <end position="57"/>
    </location>
</feature>
<organism evidence="2 3">
    <name type="scientific">Cryptococcus depauperatus CBS 7841</name>
    <dbReference type="NCBI Taxonomy" id="1295531"/>
    <lineage>
        <taxon>Eukaryota</taxon>
        <taxon>Fungi</taxon>
        <taxon>Dikarya</taxon>
        <taxon>Basidiomycota</taxon>
        <taxon>Agaricomycotina</taxon>
        <taxon>Tremellomycetes</taxon>
        <taxon>Tremellales</taxon>
        <taxon>Cryptococcaceae</taxon>
        <taxon>Cryptococcus</taxon>
    </lineage>
</organism>
<dbReference type="AlphaFoldDB" id="A0AAJ8JW76"/>
<evidence type="ECO:0000256" key="1">
    <source>
        <dbReference type="SAM" id="MobiDB-lite"/>
    </source>
</evidence>
<sequence>MPRHGSDRSDTSRSERSSTASQSNYTEADSNNPPFSQQTTNWLTVPMGFSSDHHDRLRSPEKCTKRAECFLTENGLTTDDLQPGDWESIGMIEMDRTEDDNRVVDRLTVDPQELGATKRKAAQRAAKTYAQEIPSSCERADLFERISAYERKRLLRLRDKKTQTEGSPSAPGNPSYTLADPYPESGSSVAPLDFQTDSSAGVWADNELWADCHEY</sequence>
<feature type="compositionally biased region" description="Basic and acidic residues" evidence="1">
    <location>
        <begin position="1"/>
        <end position="16"/>
    </location>
</feature>
<dbReference type="GeneID" id="91088967"/>
<protein>
    <submittedName>
        <fullName evidence="2">Uncharacterized protein</fullName>
    </submittedName>
</protein>
<gene>
    <name evidence="2" type="ORF">L203_104757</name>
</gene>
<dbReference type="EMBL" id="CP143789">
    <property type="protein sequence ID" value="WVN89532.1"/>
    <property type="molecule type" value="Genomic_DNA"/>
</dbReference>
<name>A0AAJ8JW76_9TREE</name>
<dbReference type="RefSeq" id="XP_066070232.1">
    <property type="nucleotide sequence ID" value="XM_066214135.1"/>
</dbReference>
<feature type="compositionally biased region" description="Polar residues" evidence="1">
    <location>
        <begin position="164"/>
        <end position="176"/>
    </location>
</feature>
<feature type="compositionally biased region" description="Polar residues" evidence="1">
    <location>
        <begin position="24"/>
        <end position="43"/>
    </location>
</feature>
<evidence type="ECO:0000313" key="2">
    <source>
        <dbReference type="EMBL" id="WVN89532.1"/>
    </source>
</evidence>
<feature type="region of interest" description="Disordered" evidence="1">
    <location>
        <begin position="158"/>
        <end position="193"/>
    </location>
</feature>
<dbReference type="Proteomes" id="UP000094043">
    <property type="component" value="Chromosome 6"/>
</dbReference>
<reference evidence="2" key="3">
    <citation type="submission" date="2024-01" db="EMBL/GenBank/DDBJ databases">
        <authorList>
            <person name="Coelho M.A."/>
            <person name="David-Palma M."/>
            <person name="Shea T."/>
            <person name="Sun S."/>
            <person name="Cuomo C.A."/>
            <person name="Heitman J."/>
        </authorList>
    </citation>
    <scope>NUCLEOTIDE SEQUENCE</scope>
    <source>
        <strain evidence="2">CBS 7841</strain>
    </source>
</reference>
<dbReference type="KEGG" id="cdep:91088967"/>
<reference evidence="2" key="1">
    <citation type="submission" date="2016-06" db="EMBL/GenBank/DDBJ databases">
        <authorList>
            <person name="Cuomo C."/>
            <person name="Litvintseva A."/>
            <person name="Heitman J."/>
            <person name="Chen Y."/>
            <person name="Sun S."/>
            <person name="Springer D."/>
            <person name="Dromer F."/>
            <person name="Young S."/>
            <person name="Zeng Q."/>
            <person name="Chapman S."/>
            <person name="Gujja S."/>
            <person name="Saif S."/>
            <person name="Birren B."/>
        </authorList>
    </citation>
    <scope>NUCLEOTIDE SEQUENCE</scope>
    <source>
        <strain evidence="2">CBS 7841</strain>
    </source>
</reference>
<keyword evidence="3" id="KW-1185">Reference proteome</keyword>
<evidence type="ECO:0000313" key="3">
    <source>
        <dbReference type="Proteomes" id="UP000094043"/>
    </source>
</evidence>
<accession>A0AAJ8JW76</accession>
<proteinExistence type="predicted"/>